<dbReference type="AlphaFoldDB" id="A0A556AIJ2"/>
<dbReference type="EMBL" id="VLTJ01000029">
    <property type="protein sequence ID" value="TSH92685.1"/>
    <property type="molecule type" value="Genomic_DNA"/>
</dbReference>
<proteinExistence type="predicted"/>
<dbReference type="Proteomes" id="UP000318405">
    <property type="component" value="Unassembled WGS sequence"/>
</dbReference>
<feature type="domain" description="FAS1-like dehydratase" evidence="1">
    <location>
        <begin position="76"/>
        <end position="141"/>
    </location>
</feature>
<accession>A0A556AIJ2</accession>
<protein>
    <submittedName>
        <fullName evidence="2">MaoC family dehydratase</fullName>
    </submittedName>
</protein>
<evidence type="ECO:0000259" key="1">
    <source>
        <dbReference type="Pfam" id="PF13452"/>
    </source>
</evidence>
<dbReference type="InterPro" id="IPR029069">
    <property type="entry name" value="HotDog_dom_sf"/>
</dbReference>
<evidence type="ECO:0000313" key="2">
    <source>
        <dbReference type="EMBL" id="TSH92685.1"/>
    </source>
</evidence>
<gene>
    <name evidence="2" type="ORF">FOZ76_14815</name>
</gene>
<organism evidence="2 3">
    <name type="scientific">Verticiella sediminum</name>
    <dbReference type="NCBI Taxonomy" id="1247510"/>
    <lineage>
        <taxon>Bacteria</taxon>
        <taxon>Pseudomonadati</taxon>
        <taxon>Pseudomonadota</taxon>
        <taxon>Betaproteobacteria</taxon>
        <taxon>Burkholderiales</taxon>
        <taxon>Alcaligenaceae</taxon>
        <taxon>Verticiella</taxon>
    </lineage>
</organism>
<dbReference type="SUPFAM" id="SSF54637">
    <property type="entry name" value="Thioesterase/thiol ester dehydrase-isomerase"/>
    <property type="match status" value="1"/>
</dbReference>
<reference evidence="2 3" key="1">
    <citation type="submission" date="2019-07" db="EMBL/GenBank/DDBJ databases">
        <title>Qingshengfaniella alkalisoli gen. nov., sp. nov., isolated from saline soil.</title>
        <authorList>
            <person name="Xu L."/>
            <person name="Huang X.-X."/>
            <person name="Sun J.-Q."/>
        </authorList>
    </citation>
    <scope>NUCLEOTIDE SEQUENCE [LARGE SCALE GENOMIC DNA]</scope>
    <source>
        <strain evidence="2 3">DSM 27279</strain>
    </source>
</reference>
<dbReference type="InterPro" id="IPR039569">
    <property type="entry name" value="FAS1-like_DH_region"/>
</dbReference>
<keyword evidence="3" id="KW-1185">Reference proteome</keyword>
<name>A0A556AIJ2_9BURK</name>
<evidence type="ECO:0000313" key="3">
    <source>
        <dbReference type="Proteomes" id="UP000318405"/>
    </source>
</evidence>
<comment type="caution">
    <text evidence="2">The sequence shown here is derived from an EMBL/GenBank/DDBJ whole genome shotgun (WGS) entry which is preliminary data.</text>
</comment>
<dbReference type="OrthoDB" id="5522043at2"/>
<dbReference type="RefSeq" id="WP_143949051.1">
    <property type="nucleotide sequence ID" value="NZ_BAABMB010000001.1"/>
</dbReference>
<dbReference type="Gene3D" id="3.10.129.10">
    <property type="entry name" value="Hotdog Thioesterase"/>
    <property type="match status" value="1"/>
</dbReference>
<sequence>MLSPHSNLHDAVARLAGKKGVLLDALGSATADAVTVRRLREALGLPADPSLGVPMMAIAHLFRADADVGCDVRPHETIDASLRDPVNGGTEVKFSRPLRLGETISAERTLADAFVREGKSGPLAIIVTQTRYRDAQQEEVACVRSTMVYRGAAS</sequence>
<dbReference type="Pfam" id="PF13452">
    <property type="entry name" value="FAS1_DH_region"/>
    <property type="match status" value="1"/>
</dbReference>